<protein>
    <submittedName>
        <fullName evidence="2">Uncharacterized protein</fullName>
    </submittedName>
</protein>
<evidence type="ECO:0000256" key="1">
    <source>
        <dbReference type="SAM" id="MobiDB-lite"/>
    </source>
</evidence>
<name>A0A1Y2K666_9PROT</name>
<reference evidence="2 3" key="1">
    <citation type="journal article" date="2016" name="BMC Genomics">
        <title>Combined genomic and structural analyses of a cultured magnetotactic bacterium reveals its niche adaptation to a dynamic environment.</title>
        <authorList>
            <person name="Araujo A.C."/>
            <person name="Morillo V."/>
            <person name="Cypriano J."/>
            <person name="Teixeira L.C."/>
            <person name="Leao P."/>
            <person name="Lyra S."/>
            <person name="Almeida L.G."/>
            <person name="Bazylinski D.A."/>
            <person name="Vasconcellos A.T."/>
            <person name="Abreu F."/>
            <person name="Lins U."/>
        </authorList>
    </citation>
    <scope>NUCLEOTIDE SEQUENCE [LARGE SCALE GENOMIC DNA]</scope>
    <source>
        <strain evidence="2 3">IT-1</strain>
    </source>
</reference>
<dbReference type="AlphaFoldDB" id="A0A1Y2K666"/>
<organism evidence="2 3">
    <name type="scientific">Magnetofaba australis IT-1</name>
    <dbReference type="NCBI Taxonomy" id="1434232"/>
    <lineage>
        <taxon>Bacteria</taxon>
        <taxon>Pseudomonadati</taxon>
        <taxon>Pseudomonadota</taxon>
        <taxon>Magnetococcia</taxon>
        <taxon>Magnetococcales</taxon>
        <taxon>Magnetococcaceae</taxon>
        <taxon>Magnetofaba</taxon>
    </lineage>
</organism>
<dbReference type="STRING" id="1434232.MAIT1_03164"/>
<accession>A0A1Y2K666</accession>
<dbReference type="EMBL" id="LVJN01000018">
    <property type="protein sequence ID" value="OSM05033.1"/>
    <property type="molecule type" value="Genomic_DNA"/>
</dbReference>
<keyword evidence="3" id="KW-1185">Reference proteome</keyword>
<sequence length="152" mass="17305">MEGKRAQPVHFEINALHDVAEPKAWVELHDYLLEGKRKVLPKAPPASYLPKHLRKPPPPKPRQPEADLTIYRAIEEIYAPTAREASVVHAALDVDVTLCREAAANRGMEPDELSACEAHVEEIRLNYTKEIDQICDWYLENMARVYDNPEGL</sequence>
<proteinExistence type="predicted"/>
<evidence type="ECO:0000313" key="3">
    <source>
        <dbReference type="Proteomes" id="UP000194003"/>
    </source>
</evidence>
<feature type="region of interest" description="Disordered" evidence="1">
    <location>
        <begin position="44"/>
        <end position="65"/>
    </location>
</feature>
<dbReference type="Proteomes" id="UP000194003">
    <property type="component" value="Unassembled WGS sequence"/>
</dbReference>
<evidence type="ECO:0000313" key="2">
    <source>
        <dbReference type="EMBL" id="OSM05033.1"/>
    </source>
</evidence>
<comment type="caution">
    <text evidence="2">The sequence shown here is derived from an EMBL/GenBank/DDBJ whole genome shotgun (WGS) entry which is preliminary data.</text>
</comment>
<gene>
    <name evidence="2" type="ORF">MAIT1_03164</name>
</gene>